<accession>A0A3A9AF66</accession>
<dbReference type="EMBL" id="RAYQ01000018">
    <property type="protein sequence ID" value="RKI89908.1"/>
    <property type="molecule type" value="Genomic_DNA"/>
</dbReference>
<feature type="transmembrane region" description="Helical" evidence="1">
    <location>
        <begin position="108"/>
        <end position="129"/>
    </location>
</feature>
<keyword evidence="3" id="KW-1185">Reference proteome</keyword>
<dbReference type="Proteomes" id="UP000280696">
    <property type="component" value="Unassembled WGS sequence"/>
</dbReference>
<evidence type="ECO:0008006" key="4">
    <source>
        <dbReference type="Google" id="ProtNLM"/>
    </source>
</evidence>
<keyword evidence="1" id="KW-1133">Transmembrane helix</keyword>
<evidence type="ECO:0000256" key="1">
    <source>
        <dbReference type="SAM" id="Phobius"/>
    </source>
</evidence>
<gene>
    <name evidence="2" type="ORF">D7V94_16030</name>
</gene>
<name>A0A3A9AF66_9FIRM</name>
<feature type="transmembrane region" description="Helical" evidence="1">
    <location>
        <begin position="39"/>
        <end position="59"/>
    </location>
</feature>
<evidence type="ECO:0000313" key="2">
    <source>
        <dbReference type="EMBL" id="RKI89908.1"/>
    </source>
</evidence>
<dbReference type="AlphaFoldDB" id="A0A3A9AF66"/>
<keyword evidence="1" id="KW-0472">Membrane</keyword>
<proteinExistence type="predicted"/>
<evidence type="ECO:0000313" key="3">
    <source>
        <dbReference type="Proteomes" id="UP000280696"/>
    </source>
</evidence>
<protein>
    <recommendedName>
        <fullName evidence="4">DUF2178 domain-containing protein</fullName>
    </recommendedName>
</protein>
<feature type="transmembrane region" description="Helical" evidence="1">
    <location>
        <begin position="7"/>
        <end position="27"/>
    </location>
</feature>
<keyword evidence="1" id="KW-0812">Transmembrane</keyword>
<dbReference type="OrthoDB" id="1655796at2"/>
<dbReference type="RefSeq" id="WP_120471340.1">
    <property type="nucleotide sequence ID" value="NZ_RAYQ01000018.1"/>
</dbReference>
<feature type="transmembrane region" description="Helical" evidence="1">
    <location>
        <begin position="80"/>
        <end position="102"/>
    </location>
</feature>
<organism evidence="2 3">
    <name type="scientific">Parablautia intestinalis</name>
    <dbReference type="NCBI Taxonomy" id="2320100"/>
    <lineage>
        <taxon>Bacteria</taxon>
        <taxon>Bacillati</taxon>
        <taxon>Bacillota</taxon>
        <taxon>Clostridia</taxon>
        <taxon>Lachnospirales</taxon>
        <taxon>Lachnospiraceae</taxon>
        <taxon>Parablautia</taxon>
    </lineage>
</organism>
<sequence>MKSKVTLKELVGTKIIYAVLLVCYYWMWARQDWHEYYVVIQNVVCVFTVVFFAMQASRIRKYSKEEKDEMAVQNLRRADAVSLKIMMIATIIIAFACGVTFLNGQMAGYTLVGLILLLTVIRFIMFSIMDSKGV</sequence>
<reference evidence="2 3" key="1">
    <citation type="submission" date="2018-09" db="EMBL/GenBank/DDBJ databases">
        <title>Murine metabolic-syndrome-specific gut microbial biobank.</title>
        <authorList>
            <person name="Liu C."/>
        </authorList>
    </citation>
    <scope>NUCLEOTIDE SEQUENCE [LARGE SCALE GENOMIC DNA]</scope>
    <source>
        <strain evidence="2 3">0.1xD8-82</strain>
    </source>
</reference>
<comment type="caution">
    <text evidence="2">The sequence shown here is derived from an EMBL/GenBank/DDBJ whole genome shotgun (WGS) entry which is preliminary data.</text>
</comment>